<evidence type="ECO:0008006" key="4">
    <source>
        <dbReference type="Google" id="ProtNLM"/>
    </source>
</evidence>
<sequence length="53" mass="6071">MAKRKAEFDAVEKHSKTPKRNLQEAEFSAEFARGEDDMKGFNRNSKQGRKGRG</sequence>
<keyword evidence="3" id="KW-1185">Reference proteome</keyword>
<proteinExistence type="predicted"/>
<dbReference type="EMBL" id="JAUSTU010000001">
    <property type="protein sequence ID" value="MDQ0154079.1"/>
    <property type="molecule type" value="Genomic_DNA"/>
</dbReference>
<dbReference type="RefSeq" id="WP_307148694.1">
    <property type="nucleotide sequence ID" value="NZ_JAUSTU010000001.1"/>
</dbReference>
<evidence type="ECO:0000313" key="2">
    <source>
        <dbReference type="EMBL" id="MDQ0154079.1"/>
    </source>
</evidence>
<comment type="caution">
    <text evidence="2">The sequence shown here is derived from an EMBL/GenBank/DDBJ whole genome shotgun (WGS) entry which is preliminary data.</text>
</comment>
<organism evidence="2 3">
    <name type="scientific">Anoxybacillus andreesenii</name>
    <dbReference type="NCBI Taxonomy" id="1325932"/>
    <lineage>
        <taxon>Bacteria</taxon>
        <taxon>Bacillati</taxon>
        <taxon>Bacillota</taxon>
        <taxon>Bacilli</taxon>
        <taxon>Bacillales</taxon>
        <taxon>Anoxybacillaceae</taxon>
        <taxon>Anoxybacillus</taxon>
    </lineage>
</organism>
<gene>
    <name evidence="2" type="ORF">J2S07_000377</name>
</gene>
<accession>A0ABT9UZF9</accession>
<feature type="compositionally biased region" description="Basic and acidic residues" evidence="1">
    <location>
        <begin position="1"/>
        <end position="15"/>
    </location>
</feature>
<feature type="region of interest" description="Disordered" evidence="1">
    <location>
        <begin position="1"/>
        <end position="53"/>
    </location>
</feature>
<evidence type="ECO:0000313" key="3">
    <source>
        <dbReference type="Proteomes" id="UP001231362"/>
    </source>
</evidence>
<reference evidence="2 3" key="1">
    <citation type="submission" date="2023-07" db="EMBL/GenBank/DDBJ databases">
        <title>Genomic Encyclopedia of Type Strains, Phase IV (KMG-IV): sequencing the most valuable type-strain genomes for metagenomic binning, comparative biology and taxonomic classification.</title>
        <authorList>
            <person name="Goeker M."/>
        </authorList>
    </citation>
    <scope>NUCLEOTIDE SEQUENCE [LARGE SCALE GENOMIC DNA]</scope>
    <source>
        <strain evidence="2 3">DSM 23948</strain>
    </source>
</reference>
<evidence type="ECO:0000256" key="1">
    <source>
        <dbReference type="SAM" id="MobiDB-lite"/>
    </source>
</evidence>
<protein>
    <recommendedName>
        <fullName evidence="4">Transcriptional regulator</fullName>
    </recommendedName>
</protein>
<name>A0ABT9UZF9_9BACL</name>
<dbReference type="Proteomes" id="UP001231362">
    <property type="component" value="Unassembled WGS sequence"/>
</dbReference>